<gene>
    <name evidence="2" type="ORF">CBRE1094_LOCUS22055</name>
</gene>
<reference evidence="2" key="1">
    <citation type="submission" date="2021-01" db="EMBL/GenBank/DDBJ databases">
        <authorList>
            <person name="Corre E."/>
            <person name="Pelletier E."/>
            <person name="Niang G."/>
            <person name="Scheremetjew M."/>
            <person name="Finn R."/>
            <person name="Kale V."/>
            <person name="Holt S."/>
            <person name="Cochrane G."/>
            <person name="Meng A."/>
            <person name="Brown T."/>
            <person name="Cohen L."/>
        </authorList>
    </citation>
    <scope>NUCLEOTIDE SEQUENCE</scope>
    <source>
        <strain evidence="2">UTEX LB 985</strain>
    </source>
</reference>
<dbReference type="AlphaFoldDB" id="A0A7S2E022"/>
<dbReference type="EMBL" id="HBGU01040413">
    <property type="protein sequence ID" value="CAD9469073.1"/>
    <property type="molecule type" value="Transcribed_RNA"/>
</dbReference>
<protein>
    <submittedName>
        <fullName evidence="2">Uncharacterized protein</fullName>
    </submittedName>
</protein>
<accession>A0A7S2E022</accession>
<feature type="region of interest" description="Disordered" evidence="1">
    <location>
        <begin position="169"/>
        <end position="228"/>
    </location>
</feature>
<organism evidence="2">
    <name type="scientific">Haptolina brevifila</name>
    <dbReference type="NCBI Taxonomy" id="156173"/>
    <lineage>
        <taxon>Eukaryota</taxon>
        <taxon>Haptista</taxon>
        <taxon>Haptophyta</taxon>
        <taxon>Prymnesiophyceae</taxon>
        <taxon>Prymnesiales</taxon>
        <taxon>Prymnesiaceae</taxon>
        <taxon>Haptolina</taxon>
    </lineage>
</organism>
<feature type="compositionally biased region" description="Low complexity" evidence="1">
    <location>
        <begin position="169"/>
        <end position="183"/>
    </location>
</feature>
<evidence type="ECO:0000256" key="1">
    <source>
        <dbReference type="SAM" id="MobiDB-lite"/>
    </source>
</evidence>
<name>A0A7S2E022_9EUKA</name>
<evidence type="ECO:0000313" key="2">
    <source>
        <dbReference type="EMBL" id="CAD9469073.1"/>
    </source>
</evidence>
<proteinExistence type="predicted"/>
<feature type="compositionally biased region" description="Polar residues" evidence="1">
    <location>
        <begin position="202"/>
        <end position="214"/>
    </location>
</feature>
<sequence length="228" mass="26140">MAHHHLRPREMGMDFLSQLSLAENRDAENELSLRAMQRGGKRKISFYPGDVTSIEDCAANVDRQVIPCLAHGGVNYYSPEEERAATTKQVIKDHRTSIARGDPIARRQFNEAAAEEARLRAVHVREAIDRDKMQAGRESEATAAAEKQMIDRQYQELLALQQRANMQYQQQQQGQGQQRQMQVQHREHQQHQHQQFAKQRLYYQQQEQSKSSTRIVAPPGGRSSLVLG</sequence>